<dbReference type="RefSeq" id="WP_092211008.1">
    <property type="nucleotide sequence ID" value="NZ_FMUX01000008.1"/>
</dbReference>
<dbReference type="EMBL" id="FMUX01000008">
    <property type="protein sequence ID" value="SCY40304.1"/>
    <property type="molecule type" value="Genomic_DNA"/>
</dbReference>
<dbReference type="PANTHER" id="PTHR11113">
    <property type="entry name" value="N-ACETYLGLUCOSAMINE-6-PHOSPHATE DEACETYLASE"/>
    <property type="match status" value="1"/>
</dbReference>
<protein>
    <recommendedName>
        <fullName evidence="2 6">Adenine deaminase</fullName>
        <shortName evidence="6">Adenase</shortName>
        <shortName evidence="6">Adenine aminase</shortName>
        <ecNumber evidence="2 6">3.5.4.2</ecNumber>
    </recommendedName>
</protein>
<dbReference type="Gene3D" id="2.30.40.10">
    <property type="entry name" value="Urease, subunit C, domain 1"/>
    <property type="match status" value="1"/>
</dbReference>
<dbReference type="GO" id="GO:0006146">
    <property type="term" value="P:adenine catabolic process"/>
    <property type="evidence" value="ECO:0007669"/>
    <property type="project" value="InterPro"/>
</dbReference>
<dbReference type="Pfam" id="PF13382">
    <property type="entry name" value="Adenine_deam_C"/>
    <property type="match status" value="1"/>
</dbReference>
<evidence type="ECO:0000256" key="1">
    <source>
        <dbReference type="ARBA" id="ARBA00006773"/>
    </source>
</evidence>
<evidence type="ECO:0000256" key="6">
    <source>
        <dbReference type="HAMAP-Rule" id="MF_01518"/>
    </source>
</evidence>
<dbReference type="NCBIfam" id="TIGR01178">
    <property type="entry name" value="ade"/>
    <property type="match status" value="1"/>
</dbReference>
<dbReference type="InterPro" id="IPR032466">
    <property type="entry name" value="Metal_Hydrolase"/>
</dbReference>
<gene>
    <name evidence="6" type="primary">ade</name>
    <name evidence="9" type="ORF">SAMN05216233_108153</name>
</gene>
<dbReference type="OrthoDB" id="9775607at2"/>
<feature type="domain" description="Adenine deaminase C-terminal" evidence="8">
    <location>
        <begin position="400"/>
        <end position="569"/>
    </location>
</feature>
<dbReference type="Pfam" id="PF01979">
    <property type="entry name" value="Amidohydro_1"/>
    <property type="match status" value="1"/>
</dbReference>
<feature type="domain" description="Amidohydrolase-related" evidence="7">
    <location>
        <begin position="67"/>
        <end position="349"/>
    </location>
</feature>
<comment type="cofactor">
    <cofactor evidence="6">
        <name>Mn(2+)</name>
        <dbReference type="ChEBI" id="CHEBI:29035"/>
    </cofactor>
</comment>
<dbReference type="InterPro" id="IPR006680">
    <property type="entry name" value="Amidohydro-rel"/>
</dbReference>
<name>A0A1G5FMD4_9BACT</name>
<dbReference type="Proteomes" id="UP000198870">
    <property type="component" value="Unassembled WGS sequence"/>
</dbReference>
<comment type="catalytic activity">
    <reaction evidence="5 6">
        <text>adenine + H2O + H(+) = hypoxanthine + NH4(+)</text>
        <dbReference type="Rhea" id="RHEA:23688"/>
        <dbReference type="ChEBI" id="CHEBI:15377"/>
        <dbReference type="ChEBI" id="CHEBI:15378"/>
        <dbReference type="ChEBI" id="CHEBI:16708"/>
        <dbReference type="ChEBI" id="CHEBI:17368"/>
        <dbReference type="ChEBI" id="CHEBI:28938"/>
        <dbReference type="EC" id="3.5.4.2"/>
    </reaction>
</comment>
<accession>A0A1G5FMD4</accession>
<dbReference type="GO" id="GO:0000034">
    <property type="term" value="F:adenine deaminase activity"/>
    <property type="evidence" value="ECO:0007669"/>
    <property type="project" value="UniProtKB-UniRule"/>
</dbReference>
<dbReference type="InterPro" id="IPR011059">
    <property type="entry name" value="Metal-dep_hydrolase_composite"/>
</dbReference>
<keyword evidence="3 6" id="KW-0378">Hydrolase</keyword>
<evidence type="ECO:0000259" key="8">
    <source>
        <dbReference type="Pfam" id="PF13382"/>
    </source>
</evidence>
<evidence type="ECO:0000313" key="9">
    <source>
        <dbReference type="EMBL" id="SCY40304.1"/>
    </source>
</evidence>
<sequence>MKKTELKKLIDVAAGRVEADLVIKHAKVVDVYNGTITHGDIAVADGLIAGVGEYSAANEVDAKGQYAAPGFIDSHIHIESSYVSPEELGRLVVPHGTTTIIADPHEIANVCGFAGLDYMISASKLTALDVQMMMPSCVPATPFEHAGCTIDAQAMEEPIKRDEVLGLGEFMNFPGVINGLDDSLDKLLVAKNAGKPVDGHSPGVSGNDLNAYAASRIRTDHECATVEEMHDRIACGMYVLMRQGSACHNLKDLLKGVTPANSRRCLFCADDCQPKTILSIGHLDNHLRICAEEAIDPIMAIQMATLNAAECYGLTDRGAIAPGLKADIVLFDNLSDFAVQKVWIDGDLVGDSGRYLPEVERHDISATKGSFKVKDFSKEKLALVVNSDKAHVINILPGGVVTEKGVVEISRNSNNEFLYDDKQDVVKVAVVERHQNTGNVAVALLQGYGIKQGAIALSVAHDSHNIIVVGVNDDDMAFAVESLIAQGGGILLANNGEVVESMPMPIAGLMSDQSGEWVDERLTAIHEKAHEVLSVSGDVEPVMTLCFMSLAVIPEIKLTDMGLFDVTRFDFISIEA</sequence>
<dbReference type="AlphaFoldDB" id="A0A1G5FMD4"/>
<evidence type="ECO:0000256" key="3">
    <source>
        <dbReference type="ARBA" id="ARBA00022801"/>
    </source>
</evidence>
<dbReference type="CDD" id="cd01295">
    <property type="entry name" value="AdeC"/>
    <property type="match status" value="1"/>
</dbReference>
<dbReference type="STRING" id="419481.SAMN05216233_108153"/>
<dbReference type="PANTHER" id="PTHR11113:SF2">
    <property type="entry name" value="ADENINE DEAMINASE"/>
    <property type="match status" value="1"/>
</dbReference>
<dbReference type="InterPro" id="IPR026912">
    <property type="entry name" value="Adenine_deam_C"/>
</dbReference>
<keyword evidence="4 6" id="KW-0464">Manganese</keyword>
<dbReference type="EC" id="3.5.4.2" evidence="2 6"/>
<dbReference type="SUPFAM" id="SSF51556">
    <property type="entry name" value="Metallo-dependent hydrolases"/>
    <property type="match status" value="1"/>
</dbReference>
<organism evidence="9 10">
    <name type="scientific">Desulfoluna spongiiphila</name>
    <dbReference type="NCBI Taxonomy" id="419481"/>
    <lineage>
        <taxon>Bacteria</taxon>
        <taxon>Pseudomonadati</taxon>
        <taxon>Thermodesulfobacteriota</taxon>
        <taxon>Desulfobacteria</taxon>
        <taxon>Desulfobacterales</taxon>
        <taxon>Desulfolunaceae</taxon>
        <taxon>Desulfoluna</taxon>
    </lineage>
</organism>
<evidence type="ECO:0000313" key="10">
    <source>
        <dbReference type="Proteomes" id="UP000198870"/>
    </source>
</evidence>
<dbReference type="HAMAP" id="MF_01518">
    <property type="entry name" value="Adenine_deamin"/>
    <property type="match status" value="1"/>
</dbReference>
<dbReference type="Gene3D" id="3.20.20.140">
    <property type="entry name" value="Metal-dependent hydrolases"/>
    <property type="match status" value="1"/>
</dbReference>
<dbReference type="InterPro" id="IPR006679">
    <property type="entry name" value="Adenine_deam"/>
</dbReference>
<evidence type="ECO:0000256" key="4">
    <source>
        <dbReference type="ARBA" id="ARBA00023211"/>
    </source>
</evidence>
<evidence type="ECO:0000259" key="7">
    <source>
        <dbReference type="Pfam" id="PF01979"/>
    </source>
</evidence>
<evidence type="ECO:0000256" key="2">
    <source>
        <dbReference type="ARBA" id="ARBA00012782"/>
    </source>
</evidence>
<reference evidence="9 10" key="1">
    <citation type="submission" date="2016-10" db="EMBL/GenBank/DDBJ databases">
        <authorList>
            <person name="de Groot N.N."/>
        </authorList>
    </citation>
    <scope>NUCLEOTIDE SEQUENCE [LARGE SCALE GENOMIC DNA]</scope>
    <source>
        <strain evidence="9 10">AA1</strain>
    </source>
</reference>
<keyword evidence="10" id="KW-1185">Reference proteome</keyword>
<comment type="similarity">
    <text evidence="1 6">Belongs to the metallo-dependent hydrolases superfamily. Adenine deaminase family.</text>
</comment>
<proteinExistence type="inferred from homology"/>
<dbReference type="SUPFAM" id="SSF51338">
    <property type="entry name" value="Composite domain of metallo-dependent hydrolases"/>
    <property type="match status" value="1"/>
</dbReference>
<evidence type="ECO:0000256" key="5">
    <source>
        <dbReference type="ARBA" id="ARBA00047720"/>
    </source>
</evidence>